<comment type="caution">
    <text evidence="1">The sequence shown here is derived from an EMBL/GenBank/DDBJ whole genome shotgun (WGS) entry which is preliminary data.</text>
</comment>
<proteinExistence type="predicted"/>
<sequence>MAPGSGSGTDDLTHYQRFCQSPRTYHIFFALRVLEAQFAERPRLGESRLPREDAVRLGQEATMAFQRTTISAFTPPAGAKPGHLSNLFFGLFGSHGPLPAHLTEYARERQRSAHDATFGAFANMLTHRHMSLFYRAWASGQPTASFDRGSGGGMERRIAALSGYLGKALQDRDAMPDLAKRHFAGRLAQGARTAEGLAAMLSGFFAAPVRLEQFVGSWLELEPGDRWHLGGPTGLGRGTVLGSHVRTRSAKFRIRIGPLSGEDYRRLLPGGPSLARLAAVVRNAVGDALDWDVNLVLRGTDVPRAVLGEDTRLGQTSWLGTRPSGTDAADLFLTQQDHLEAEYAAPGAGRPPGSMEQ</sequence>
<dbReference type="EMBL" id="QGKU01000060">
    <property type="protein sequence ID" value="PWR01175.1"/>
    <property type="molecule type" value="Genomic_DNA"/>
</dbReference>
<dbReference type="Pfam" id="PF06996">
    <property type="entry name" value="T6SS_TssG"/>
    <property type="match status" value="1"/>
</dbReference>
<dbReference type="PANTHER" id="PTHR35564:SF4">
    <property type="entry name" value="CYTOPLASMIC PROTEIN"/>
    <property type="match status" value="1"/>
</dbReference>
<dbReference type="NCBIfam" id="TIGR03347">
    <property type="entry name" value="VI_chp_1"/>
    <property type="match status" value="1"/>
</dbReference>
<dbReference type="RefSeq" id="WP_109813159.1">
    <property type="nucleotide sequence ID" value="NZ_QGKU01000060.1"/>
</dbReference>
<accession>A0A2V2L7Q8</accession>
<protein>
    <submittedName>
        <fullName evidence="1">Type VI secretion system baseplate subunit TssG</fullName>
    </submittedName>
</protein>
<dbReference type="AlphaFoldDB" id="A0A2V2L7Q8"/>
<dbReference type="Proteomes" id="UP000245680">
    <property type="component" value="Unassembled WGS sequence"/>
</dbReference>
<evidence type="ECO:0000313" key="2">
    <source>
        <dbReference type="Proteomes" id="UP000245680"/>
    </source>
</evidence>
<gene>
    <name evidence="1" type="primary">tssG</name>
    <name evidence="1" type="ORF">DKT77_18635</name>
</gene>
<dbReference type="OrthoDB" id="1523296at2"/>
<organism evidence="1 2">
    <name type="scientific">Meridianimarinicoccus roseus</name>
    <dbReference type="NCBI Taxonomy" id="2072018"/>
    <lineage>
        <taxon>Bacteria</taxon>
        <taxon>Pseudomonadati</taxon>
        <taxon>Pseudomonadota</taxon>
        <taxon>Alphaproteobacteria</taxon>
        <taxon>Rhodobacterales</taxon>
        <taxon>Paracoccaceae</taxon>
        <taxon>Meridianimarinicoccus</taxon>
    </lineage>
</organism>
<name>A0A2V2L7Q8_9RHOB</name>
<reference evidence="1 2" key="1">
    <citation type="submission" date="2018-05" db="EMBL/GenBank/DDBJ databases">
        <title>Rhodobacteraceae gen. nov., sp. nov. isolated from sea water.</title>
        <authorList>
            <person name="Ren Y."/>
        </authorList>
    </citation>
    <scope>NUCLEOTIDE SEQUENCE [LARGE SCALE GENOMIC DNA]</scope>
    <source>
        <strain evidence="1 2">TG-679</strain>
    </source>
</reference>
<evidence type="ECO:0000313" key="1">
    <source>
        <dbReference type="EMBL" id="PWR01175.1"/>
    </source>
</evidence>
<dbReference type="InterPro" id="IPR010732">
    <property type="entry name" value="T6SS_TssG-like"/>
</dbReference>
<dbReference type="PANTHER" id="PTHR35564">
    <property type="match status" value="1"/>
</dbReference>
<keyword evidence="2" id="KW-1185">Reference proteome</keyword>